<dbReference type="CDD" id="cd02603">
    <property type="entry name" value="HAD_sEH-N_like"/>
    <property type="match status" value="1"/>
</dbReference>
<proteinExistence type="predicted"/>
<dbReference type="SFLD" id="SFLDG01129">
    <property type="entry name" value="C1.5:_HAD__Beta-PGM__Phosphata"/>
    <property type="match status" value="1"/>
</dbReference>
<sequence>MGLRKKLFIFDLGNVFIRTTYNKPFEVWGCYSGVSAAELLERFHFDEAFQQYERGEISSSQYFGHFRNLMRLGINEAQIVEGWNAIFDGIHESVVESINRIKKLSSVVALSNTNRAHVDSAVSLYSENFKLFDELYFSCEIGMRKPEERIYRFVLEKSGMDLNEVIFFDDDLRNVIGAREIGIESVHVVDGTTVKSWVQNYLDRVSSFSWC</sequence>
<name>A0A2Z4ABF9_9BACT</name>
<dbReference type="SUPFAM" id="SSF56784">
    <property type="entry name" value="HAD-like"/>
    <property type="match status" value="1"/>
</dbReference>
<dbReference type="InterPro" id="IPR023198">
    <property type="entry name" value="PGP-like_dom2"/>
</dbReference>
<accession>A0A2Z4ABF9</accession>
<dbReference type="SFLD" id="SFLDS00003">
    <property type="entry name" value="Haloacid_Dehalogenase"/>
    <property type="match status" value="1"/>
</dbReference>
<dbReference type="InterPro" id="IPR036412">
    <property type="entry name" value="HAD-like_sf"/>
</dbReference>
<dbReference type="AlphaFoldDB" id="A0A2Z4ABF9"/>
<dbReference type="KEGG" id="mtar:DF168_00494"/>
<dbReference type="InterPro" id="IPR023214">
    <property type="entry name" value="HAD_sf"/>
</dbReference>
<gene>
    <name evidence="1" type="primary">yihX</name>
    <name evidence="1" type="ORF">DF168_00494</name>
</gene>
<dbReference type="Gene3D" id="1.10.150.240">
    <property type="entry name" value="Putative phosphatase, domain 2"/>
    <property type="match status" value="1"/>
</dbReference>
<evidence type="ECO:0000313" key="2">
    <source>
        <dbReference type="Proteomes" id="UP000247465"/>
    </source>
</evidence>
<dbReference type="Proteomes" id="UP000247465">
    <property type="component" value="Chromosome"/>
</dbReference>
<keyword evidence="1" id="KW-0378">Hydrolase</keyword>
<dbReference type="PANTHER" id="PTHR43611:SF3">
    <property type="entry name" value="FLAVIN MONONUCLEOTIDE HYDROLASE 1, CHLOROPLATIC"/>
    <property type="match status" value="1"/>
</dbReference>
<evidence type="ECO:0000313" key="1">
    <source>
        <dbReference type="EMBL" id="AWT59309.1"/>
    </source>
</evidence>
<dbReference type="Pfam" id="PF00702">
    <property type="entry name" value="Hydrolase"/>
    <property type="match status" value="1"/>
</dbReference>
<protein>
    <submittedName>
        <fullName evidence="1">Alpha-D-glucose 1-phosphate phosphatase YihX</fullName>
        <ecNumber evidence="1">3.1.3.10</ecNumber>
    </submittedName>
</protein>
<dbReference type="PRINTS" id="PR00413">
    <property type="entry name" value="HADHALOGNASE"/>
</dbReference>
<dbReference type="InterPro" id="IPR006439">
    <property type="entry name" value="HAD-SF_hydro_IA"/>
</dbReference>
<dbReference type="GO" id="GO:0008877">
    <property type="term" value="F:glucose-1-phosphatase activity"/>
    <property type="evidence" value="ECO:0007669"/>
    <property type="project" value="UniProtKB-EC"/>
</dbReference>
<dbReference type="EC" id="3.1.3.10" evidence="1"/>
<dbReference type="NCBIfam" id="TIGR01509">
    <property type="entry name" value="HAD-SF-IA-v3"/>
    <property type="match status" value="1"/>
</dbReference>
<dbReference type="Gene3D" id="3.40.50.1000">
    <property type="entry name" value="HAD superfamily/HAD-like"/>
    <property type="match status" value="1"/>
</dbReference>
<organism evidence="1 2">
    <name type="scientific">Candidatus Moanibacter tarae</name>
    <dbReference type="NCBI Taxonomy" id="2200854"/>
    <lineage>
        <taxon>Bacteria</taxon>
        <taxon>Pseudomonadati</taxon>
        <taxon>Verrucomicrobiota</taxon>
        <taxon>Opitutia</taxon>
        <taxon>Puniceicoccales</taxon>
        <taxon>Puniceicoccales incertae sedis</taxon>
        <taxon>Candidatus Moanibacter</taxon>
    </lineage>
</organism>
<dbReference type="PANTHER" id="PTHR43611">
    <property type="entry name" value="ALPHA-D-GLUCOSE 1-PHOSPHATE PHOSPHATASE"/>
    <property type="match status" value="1"/>
</dbReference>
<reference evidence="1 2" key="1">
    <citation type="submission" date="2018-06" db="EMBL/GenBank/DDBJ databases">
        <title>Draft Genome Sequence of a Novel Marine Bacterium Related to the Verrucomicrobia.</title>
        <authorList>
            <person name="Vosseberg J."/>
            <person name="Martijn J."/>
            <person name="Ettema T.J.G."/>
        </authorList>
    </citation>
    <scope>NUCLEOTIDE SEQUENCE [LARGE SCALE GENOMIC DNA]</scope>
    <source>
        <strain evidence="1">TARA_B100001123</strain>
    </source>
</reference>
<dbReference type="EMBL" id="CP029803">
    <property type="protein sequence ID" value="AWT59309.1"/>
    <property type="molecule type" value="Genomic_DNA"/>
</dbReference>